<evidence type="ECO:0000313" key="2">
    <source>
        <dbReference type="EMBL" id="CAF3641182.1"/>
    </source>
</evidence>
<sequence>MKISYSESASKIESNDKYFNKLKNFIPFNNCYVDSCQLFFELPLYQTLTDHYKQHELQTLLQNKRQIYEYDEYLKPLQLLSIKCYYLIIRGIVECDNTHQYEYGSMIKQSLDENKYKCITPIVELILVDNDLLQFFQRQDNFELQKYFYQEIGEQLLQDNYEKYQLNNKYNLKRLQLKLLLKRSLFIYQQKYSSTIIYLEYNQCLLLIEGKFESIVNNYIDYIVKDDLYLNGRSRQRESEQKTTYKGLCLIDSLQQQSIRQFKIVSSSSPSIFFIWNNRDLLLMVTSTSNNNRSNLKRRFSL</sequence>
<reference evidence="1" key="1">
    <citation type="submission" date="2021-02" db="EMBL/GenBank/DDBJ databases">
        <authorList>
            <person name="Nowell W R."/>
        </authorList>
    </citation>
    <scope>NUCLEOTIDE SEQUENCE</scope>
</reference>
<gene>
    <name evidence="1" type="ORF">OVA965_LOCUS7395</name>
    <name evidence="2" type="ORF">TMI583_LOCUS7390</name>
</gene>
<dbReference type="Proteomes" id="UP000682733">
    <property type="component" value="Unassembled WGS sequence"/>
</dbReference>
<dbReference type="EMBL" id="CAJOBA010002350">
    <property type="protein sequence ID" value="CAF3641182.1"/>
    <property type="molecule type" value="Genomic_DNA"/>
</dbReference>
<dbReference type="AlphaFoldDB" id="A0A8S2D1R9"/>
<name>A0A8S2D1R9_9BILA</name>
<evidence type="ECO:0000313" key="1">
    <source>
        <dbReference type="EMBL" id="CAF0856144.1"/>
    </source>
</evidence>
<dbReference type="Proteomes" id="UP000677228">
    <property type="component" value="Unassembled WGS sequence"/>
</dbReference>
<proteinExistence type="predicted"/>
<evidence type="ECO:0000313" key="3">
    <source>
        <dbReference type="Proteomes" id="UP000677228"/>
    </source>
</evidence>
<dbReference type="EMBL" id="CAJNOK010002350">
    <property type="protein sequence ID" value="CAF0856144.1"/>
    <property type="molecule type" value="Genomic_DNA"/>
</dbReference>
<protein>
    <submittedName>
        <fullName evidence="1">Uncharacterized protein</fullName>
    </submittedName>
</protein>
<organism evidence="1 3">
    <name type="scientific">Didymodactylos carnosus</name>
    <dbReference type="NCBI Taxonomy" id="1234261"/>
    <lineage>
        <taxon>Eukaryota</taxon>
        <taxon>Metazoa</taxon>
        <taxon>Spiralia</taxon>
        <taxon>Gnathifera</taxon>
        <taxon>Rotifera</taxon>
        <taxon>Eurotatoria</taxon>
        <taxon>Bdelloidea</taxon>
        <taxon>Philodinida</taxon>
        <taxon>Philodinidae</taxon>
        <taxon>Didymodactylos</taxon>
    </lineage>
</organism>
<accession>A0A8S2D1R9</accession>
<comment type="caution">
    <text evidence="1">The sequence shown here is derived from an EMBL/GenBank/DDBJ whole genome shotgun (WGS) entry which is preliminary data.</text>
</comment>